<dbReference type="PANTHER" id="PTHR46268:SF6">
    <property type="entry name" value="UNIVERSAL STRESS PROTEIN UP12"/>
    <property type="match status" value="1"/>
</dbReference>
<organism evidence="4 5">
    <name type="scientific">Legionella quinlivanii</name>
    <dbReference type="NCBI Taxonomy" id="45073"/>
    <lineage>
        <taxon>Bacteria</taxon>
        <taxon>Pseudomonadati</taxon>
        <taxon>Pseudomonadota</taxon>
        <taxon>Gammaproteobacteria</taxon>
        <taxon>Legionellales</taxon>
        <taxon>Legionellaceae</taxon>
        <taxon>Legionella</taxon>
    </lineage>
</organism>
<evidence type="ECO:0000313" key="4">
    <source>
        <dbReference type="EMBL" id="KTD48007.1"/>
    </source>
</evidence>
<evidence type="ECO:0000256" key="2">
    <source>
        <dbReference type="PIRNR" id="PIRNR006276"/>
    </source>
</evidence>
<dbReference type="OrthoDB" id="9792500at2"/>
<comment type="caution">
    <text evidence="4">The sequence shown here is derived from an EMBL/GenBank/DDBJ whole genome shotgun (WGS) entry which is preliminary data.</text>
</comment>
<name>A0A0W0XT93_9GAMM</name>
<feature type="domain" description="UspA" evidence="3">
    <location>
        <begin position="7"/>
        <end position="142"/>
    </location>
</feature>
<dbReference type="Proteomes" id="UP000054618">
    <property type="component" value="Unassembled WGS sequence"/>
</dbReference>
<dbReference type="InterPro" id="IPR014729">
    <property type="entry name" value="Rossmann-like_a/b/a_fold"/>
</dbReference>
<evidence type="ECO:0000256" key="1">
    <source>
        <dbReference type="ARBA" id="ARBA00008791"/>
    </source>
</evidence>
<dbReference type="InterPro" id="IPR006016">
    <property type="entry name" value="UspA"/>
</dbReference>
<proteinExistence type="inferred from homology"/>
<dbReference type="Gene3D" id="3.40.50.620">
    <property type="entry name" value="HUPs"/>
    <property type="match status" value="1"/>
</dbReference>
<evidence type="ECO:0000313" key="5">
    <source>
        <dbReference type="Proteomes" id="UP000054618"/>
    </source>
</evidence>
<gene>
    <name evidence="4" type="ORF">Lqui_2271</name>
</gene>
<dbReference type="PIRSF" id="PIRSF006276">
    <property type="entry name" value="UspA"/>
    <property type="match status" value="1"/>
</dbReference>
<comment type="similarity">
    <text evidence="1 2">Belongs to the universal stress protein A family.</text>
</comment>
<keyword evidence="2" id="KW-0963">Cytoplasm</keyword>
<sequence length="147" mass="16150">MDEAILYKIILHATDLKENHRIYCQQAVKLAKAFNAELHFLHVIEPPKSLQFAQSLGFAEIAKPSKEDAQTVMDLLCESLGIPPEQQYIEIGTASQHILQKIKELGCDLVILGSHSSSIPAFLGSTANAVMHHASCDVLTLRNTETG</sequence>
<dbReference type="EMBL" id="LNYS01000018">
    <property type="protein sequence ID" value="KTD48007.1"/>
    <property type="molecule type" value="Genomic_DNA"/>
</dbReference>
<dbReference type="STRING" id="45073.Lqui_2271"/>
<protein>
    <recommendedName>
        <fullName evidence="2">Universal stress protein</fullName>
    </recommendedName>
</protein>
<keyword evidence="5" id="KW-1185">Reference proteome</keyword>
<dbReference type="InterPro" id="IPR006015">
    <property type="entry name" value="Universal_stress_UspA"/>
</dbReference>
<evidence type="ECO:0000259" key="3">
    <source>
        <dbReference type="Pfam" id="PF00582"/>
    </source>
</evidence>
<accession>A0A0W0XT93</accession>
<dbReference type="AlphaFoldDB" id="A0A0W0XT93"/>
<dbReference type="SUPFAM" id="SSF52402">
    <property type="entry name" value="Adenine nucleotide alpha hydrolases-like"/>
    <property type="match status" value="1"/>
</dbReference>
<dbReference type="PATRIC" id="fig|45073.5.peg.2400"/>
<dbReference type="GO" id="GO:0005737">
    <property type="term" value="C:cytoplasm"/>
    <property type="evidence" value="ECO:0007669"/>
    <property type="project" value="UniProtKB-SubCell"/>
</dbReference>
<dbReference type="Pfam" id="PF00582">
    <property type="entry name" value="Usp"/>
    <property type="match status" value="1"/>
</dbReference>
<comment type="subcellular location">
    <subcellularLocation>
        <location evidence="2">Cytoplasm</location>
    </subcellularLocation>
</comment>
<reference evidence="4 5" key="1">
    <citation type="submission" date="2015-11" db="EMBL/GenBank/DDBJ databases">
        <title>Genomic analysis of 38 Legionella species identifies large and diverse effector repertoires.</title>
        <authorList>
            <person name="Burstein D."/>
            <person name="Amaro F."/>
            <person name="Zusman T."/>
            <person name="Lifshitz Z."/>
            <person name="Cohen O."/>
            <person name="Gilbert J.A."/>
            <person name="Pupko T."/>
            <person name="Shuman H.A."/>
            <person name="Segal G."/>
        </authorList>
    </citation>
    <scope>NUCLEOTIDE SEQUENCE [LARGE SCALE GENOMIC DNA]</scope>
    <source>
        <strain evidence="4 5">CDC#1442-AUS-E</strain>
    </source>
</reference>
<dbReference type="PANTHER" id="PTHR46268">
    <property type="entry name" value="STRESS RESPONSE PROTEIN NHAX"/>
    <property type="match status" value="1"/>
</dbReference>